<evidence type="ECO:0000313" key="3">
    <source>
        <dbReference type="Proteomes" id="UP001642409"/>
    </source>
</evidence>
<dbReference type="EMBL" id="CATOUU010001028">
    <property type="protein sequence ID" value="CAI9967659.1"/>
    <property type="molecule type" value="Genomic_DNA"/>
</dbReference>
<sequence>MDDQSNKSSLAIQCMFLIKLIKQSLNWGIEEAYVILAMAKMELQHFEQFLNIQFKISGLENKSVLTPLLVSARMLVFSGYIQSQPITAVWKSLKLCQSGVSVQWWALEMLF</sequence>
<dbReference type="Proteomes" id="UP001642409">
    <property type="component" value="Unassembled WGS sequence"/>
</dbReference>
<reference evidence="1" key="1">
    <citation type="submission" date="2023-06" db="EMBL/GenBank/DDBJ databases">
        <authorList>
            <person name="Kurt Z."/>
        </authorList>
    </citation>
    <scope>NUCLEOTIDE SEQUENCE</scope>
</reference>
<comment type="caution">
    <text evidence="1">The sequence shown here is derived from an EMBL/GenBank/DDBJ whole genome shotgun (WGS) entry which is preliminary data.</text>
</comment>
<accession>A0AA86UTT2</accession>
<evidence type="ECO:0000313" key="2">
    <source>
        <dbReference type="EMBL" id="CAL6103083.1"/>
    </source>
</evidence>
<dbReference type="AlphaFoldDB" id="A0AA86UTT2"/>
<keyword evidence="3" id="KW-1185">Reference proteome</keyword>
<reference evidence="2 3" key="2">
    <citation type="submission" date="2024-07" db="EMBL/GenBank/DDBJ databases">
        <authorList>
            <person name="Akdeniz Z."/>
        </authorList>
    </citation>
    <scope>NUCLEOTIDE SEQUENCE [LARGE SCALE GENOMIC DNA]</scope>
</reference>
<proteinExistence type="predicted"/>
<name>A0AA86UTT2_9EUKA</name>
<evidence type="ECO:0000313" key="1">
    <source>
        <dbReference type="EMBL" id="CAI9967659.1"/>
    </source>
</evidence>
<protein>
    <submittedName>
        <fullName evidence="2">Hypothetical_protein</fullName>
    </submittedName>
</protein>
<dbReference type="EMBL" id="CAXDID020000562">
    <property type="protein sequence ID" value="CAL6103083.1"/>
    <property type="molecule type" value="Genomic_DNA"/>
</dbReference>
<organism evidence="1">
    <name type="scientific">Hexamita inflata</name>
    <dbReference type="NCBI Taxonomy" id="28002"/>
    <lineage>
        <taxon>Eukaryota</taxon>
        <taxon>Metamonada</taxon>
        <taxon>Diplomonadida</taxon>
        <taxon>Hexamitidae</taxon>
        <taxon>Hexamitinae</taxon>
        <taxon>Hexamita</taxon>
    </lineage>
</organism>
<gene>
    <name evidence="1" type="ORF">HINF_LOCUS55304</name>
    <name evidence="2" type="ORF">HINF_LOCUS71974</name>
</gene>